<dbReference type="InterPro" id="IPR011701">
    <property type="entry name" value="MFS"/>
</dbReference>
<comment type="subcellular location">
    <subcellularLocation>
        <location evidence="1">Cell membrane</location>
        <topology evidence="1">Multi-pass membrane protein</topology>
    </subcellularLocation>
</comment>
<feature type="transmembrane region" description="Helical" evidence="2">
    <location>
        <begin position="12"/>
        <end position="30"/>
    </location>
</feature>
<feature type="transmembrane region" description="Helical" evidence="2">
    <location>
        <begin position="277"/>
        <end position="297"/>
    </location>
</feature>
<gene>
    <name evidence="3" type="ORF">BSQ50_03575</name>
</gene>
<dbReference type="GO" id="GO:0022857">
    <property type="term" value="F:transmembrane transporter activity"/>
    <property type="evidence" value="ECO:0007669"/>
    <property type="project" value="InterPro"/>
</dbReference>
<dbReference type="Gene3D" id="1.20.1250.20">
    <property type="entry name" value="MFS general substrate transporter like domains"/>
    <property type="match status" value="1"/>
</dbReference>
<keyword evidence="4" id="KW-1185">Reference proteome</keyword>
<dbReference type="InterPro" id="IPR053160">
    <property type="entry name" value="MFS_DHA3_Transporter"/>
</dbReference>
<feature type="transmembrane region" description="Helical" evidence="2">
    <location>
        <begin position="36"/>
        <end position="57"/>
    </location>
</feature>
<feature type="transmembrane region" description="Helical" evidence="2">
    <location>
        <begin position="303"/>
        <end position="326"/>
    </location>
</feature>
<feature type="transmembrane region" description="Helical" evidence="2">
    <location>
        <begin position="161"/>
        <end position="181"/>
    </location>
</feature>
<evidence type="ECO:0000313" key="3">
    <source>
        <dbReference type="EMBL" id="AUJ31717.1"/>
    </source>
</evidence>
<protein>
    <submittedName>
        <fullName evidence="3">MFS transporter</fullName>
    </submittedName>
</protein>
<name>A0A3Q8CUE6_9LACO</name>
<keyword evidence="2" id="KW-0812">Transmembrane</keyword>
<feature type="transmembrane region" description="Helical" evidence="2">
    <location>
        <begin position="77"/>
        <end position="96"/>
    </location>
</feature>
<dbReference type="PANTHER" id="PTHR23530:SF1">
    <property type="entry name" value="PERMEASE, MAJOR FACILITATOR SUPERFAMILY-RELATED"/>
    <property type="match status" value="1"/>
</dbReference>
<dbReference type="AlphaFoldDB" id="A0A3Q8CUE6"/>
<evidence type="ECO:0000256" key="1">
    <source>
        <dbReference type="ARBA" id="ARBA00004651"/>
    </source>
</evidence>
<dbReference type="PANTHER" id="PTHR23530">
    <property type="entry name" value="TRANSPORT PROTEIN-RELATED"/>
    <property type="match status" value="1"/>
</dbReference>
<keyword evidence="2" id="KW-0472">Membrane</keyword>
<dbReference type="KEGG" id="lng:BSQ50_03575"/>
<dbReference type="GO" id="GO:0005886">
    <property type="term" value="C:plasma membrane"/>
    <property type="evidence" value="ECO:0007669"/>
    <property type="project" value="UniProtKB-SubCell"/>
</dbReference>
<keyword evidence="2" id="KW-1133">Transmembrane helix</keyword>
<organism evidence="3 4">
    <name type="scientific">Liquorilactobacillus nagelii</name>
    <dbReference type="NCBI Taxonomy" id="82688"/>
    <lineage>
        <taxon>Bacteria</taxon>
        <taxon>Bacillati</taxon>
        <taxon>Bacillota</taxon>
        <taxon>Bacilli</taxon>
        <taxon>Lactobacillales</taxon>
        <taxon>Lactobacillaceae</taxon>
        <taxon>Liquorilactobacillus</taxon>
    </lineage>
</organism>
<proteinExistence type="predicted"/>
<feature type="transmembrane region" description="Helical" evidence="2">
    <location>
        <begin position="367"/>
        <end position="386"/>
    </location>
</feature>
<feature type="transmembrane region" description="Helical" evidence="2">
    <location>
        <begin position="219"/>
        <end position="238"/>
    </location>
</feature>
<accession>A0A3Q8CUE6</accession>
<dbReference type="CDD" id="cd06174">
    <property type="entry name" value="MFS"/>
    <property type="match status" value="1"/>
</dbReference>
<feature type="transmembrane region" description="Helical" evidence="2">
    <location>
        <begin position="338"/>
        <end position="361"/>
    </location>
</feature>
<dbReference type="RefSeq" id="WP_148126408.1">
    <property type="nucleotide sequence ID" value="NZ_CP018180.1"/>
</dbReference>
<sequence>MKIEYQKNVICSYSYSFWSFFGITSLWVIYLQQQGLSLVEIGLCESIFHLASFLFELPSGVLADRFSYKSVLIAGRIMAIASAAIMLIGGSFWVYAGGFVLSAFSYNLQSGTLEALIYDSLLERQQNEFYPQIAAHLNMIFEFADTSGVVLAGLLVHWHFGLTYVIEILISCLALFSVLLVREPMLLSKLPKKQPAAVSTSQILLASWKVLQQQPQLRNLMIFQALFDAICTSYYFYFQTLMENKNFTGWLISAVLVLAAVINIFAMQFAPHIKAKFAVSTLMIWLAASLLILVTCWFNQLPILLGIFLLVQALSSISEPIFSSYYNETIPSEQRATLLSVASVFFSLSMVVIFPLLGWLIEKMSFAAAFGSLGGLLLLLLGGIWIRNQIVVD</sequence>
<feature type="transmembrane region" description="Helical" evidence="2">
    <location>
        <begin position="250"/>
        <end position="270"/>
    </location>
</feature>
<dbReference type="InterPro" id="IPR036259">
    <property type="entry name" value="MFS_trans_sf"/>
</dbReference>
<evidence type="ECO:0000256" key="2">
    <source>
        <dbReference type="SAM" id="Phobius"/>
    </source>
</evidence>
<dbReference type="Pfam" id="PF07690">
    <property type="entry name" value="MFS_1"/>
    <property type="match status" value="1"/>
</dbReference>
<evidence type="ECO:0000313" key="4">
    <source>
        <dbReference type="Proteomes" id="UP000324497"/>
    </source>
</evidence>
<dbReference type="EMBL" id="CP018180">
    <property type="protein sequence ID" value="AUJ31717.1"/>
    <property type="molecule type" value="Genomic_DNA"/>
</dbReference>
<dbReference type="Proteomes" id="UP000324497">
    <property type="component" value="Chromosome"/>
</dbReference>
<dbReference type="SUPFAM" id="SSF103473">
    <property type="entry name" value="MFS general substrate transporter"/>
    <property type="match status" value="1"/>
</dbReference>
<reference evidence="3 4" key="1">
    <citation type="submission" date="2016-11" db="EMBL/GenBank/DDBJ databases">
        <title>Interaction between Lactobacillus species and yeast in water kefir.</title>
        <authorList>
            <person name="Behr J."/>
            <person name="Xu D."/>
            <person name="Vogel R.F."/>
        </authorList>
    </citation>
    <scope>NUCLEOTIDE SEQUENCE [LARGE SCALE GENOMIC DNA]</scope>
    <source>
        <strain evidence="3 4">TMW 1.1827</strain>
    </source>
</reference>